<dbReference type="InterPro" id="IPR000674">
    <property type="entry name" value="Ald_Oxase/Xan_DH_a/b"/>
</dbReference>
<keyword evidence="1" id="KW-0500">Molybdenum</keyword>
<dbReference type="Gene3D" id="3.30.365.10">
    <property type="entry name" value="Aldehyde oxidase/xanthine dehydrogenase, molybdopterin binding domain"/>
    <property type="match status" value="4"/>
</dbReference>
<dbReference type="InterPro" id="IPR016208">
    <property type="entry name" value="Ald_Oxase/xanthine_DH-like"/>
</dbReference>
<name>A0A7W0IDC2_9ACTN</name>
<protein>
    <submittedName>
        <fullName evidence="5">Xanthine dehydrogenase family protein molybdopterin-binding subunit</fullName>
    </submittedName>
</protein>
<gene>
    <name evidence="5" type="ORF">H1D24_36520</name>
</gene>
<dbReference type="PANTHER" id="PTHR11908:SF132">
    <property type="entry name" value="ALDEHYDE OXIDASE 1-RELATED"/>
    <property type="match status" value="1"/>
</dbReference>
<dbReference type="InterPro" id="IPR036856">
    <property type="entry name" value="Ald_Oxase/Xan_DH_a/b_sf"/>
</dbReference>
<feature type="domain" description="Aldehyde oxidase/xanthine dehydrogenase a/b hammerhead" evidence="4">
    <location>
        <begin position="24"/>
        <end position="133"/>
    </location>
</feature>
<dbReference type="InterPro" id="IPR037165">
    <property type="entry name" value="AldOxase/xan_DH_Mopterin-bd_sf"/>
</dbReference>
<dbReference type="Gene3D" id="3.90.1170.50">
    <property type="entry name" value="Aldehyde oxidase/xanthine dehydrogenase, a/b hammerhead"/>
    <property type="match status" value="1"/>
</dbReference>
<dbReference type="InterPro" id="IPR046867">
    <property type="entry name" value="AldOxase/xan_DH_MoCoBD2"/>
</dbReference>
<evidence type="ECO:0000313" key="6">
    <source>
        <dbReference type="Proteomes" id="UP000545761"/>
    </source>
</evidence>
<dbReference type="RefSeq" id="WP_181662033.1">
    <property type="nucleotide sequence ID" value="NZ_JACEHE010000039.1"/>
</dbReference>
<dbReference type="GO" id="GO:0016491">
    <property type="term" value="F:oxidoreductase activity"/>
    <property type="evidence" value="ECO:0007669"/>
    <property type="project" value="UniProtKB-KW"/>
</dbReference>
<dbReference type="SUPFAM" id="SSF54665">
    <property type="entry name" value="CO dehydrogenase molybdoprotein N-domain-like"/>
    <property type="match status" value="1"/>
</dbReference>
<dbReference type="Pfam" id="PF01315">
    <property type="entry name" value="Ald_Xan_dh_C"/>
    <property type="match status" value="1"/>
</dbReference>
<evidence type="ECO:0000259" key="4">
    <source>
        <dbReference type="SMART" id="SM01008"/>
    </source>
</evidence>
<dbReference type="SUPFAM" id="SSF56003">
    <property type="entry name" value="Molybdenum cofactor-binding domain"/>
    <property type="match status" value="1"/>
</dbReference>
<accession>A0A7W0IDC2</accession>
<keyword evidence="2" id="KW-0560">Oxidoreductase</keyword>
<proteinExistence type="predicted"/>
<comment type="caution">
    <text evidence="5">The sequence shown here is derived from an EMBL/GenBank/DDBJ whole genome shotgun (WGS) entry which is preliminary data.</text>
</comment>
<evidence type="ECO:0000256" key="2">
    <source>
        <dbReference type="ARBA" id="ARBA00023002"/>
    </source>
</evidence>
<dbReference type="Pfam" id="PF20256">
    <property type="entry name" value="MoCoBD_2"/>
    <property type="match status" value="1"/>
</dbReference>
<dbReference type="Pfam" id="PF02738">
    <property type="entry name" value="MoCoBD_1"/>
    <property type="match status" value="1"/>
</dbReference>
<evidence type="ECO:0000256" key="3">
    <source>
        <dbReference type="SAM" id="MobiDB-lite"/>
    </source>
</evidence>
<dbReference type="AlphaFoldDB" id="A0A7W0IDC2"/>
<dbReference type="InterPro" id="IPR008274">
    <property type="entry name" value="AldOxase/xan_DH_MoCoBD1"/>
</dbReference>
<dbReference type="GO" id="GO:0005506">
    <property type="term" value="F:iron ion binding"/>
    <property type="evidence" value="ECO:0007669"/>
    <property type="project" value="InterPro"/>
</dbReference>
<feature type="region of interest" description="Disordered" evidence="3">
    <location>
        <begin position="569"/>
        <end position="590"/>
    </location>
</feature>
<reference evidence="5 6" key="1">
    <citation type="submission" date="2020-07" db="EMBL/GenBank/DDBJ databases">
        <title>Streptomyces isolated from Indian soil.</title>
        <authorList>
            <person name="Mandal S."/>
            <person name="Maiti P.K."/>
        </authorList>
    </citation>
    <scope>NUCLEOTIDE SEQUENCE [LARGE SCALE GENOMIC DNA]</scope>
    <source>
        <strain evidence="5 6">PSKA28</strain>
    </source>
</reference>
<evidence type="ECO:0000256" key="1">
    <source>
        <dbReference type="ARBA" id="ARBA00022505"/>
    </source>
</evidence>
<dbReference type="PANTHER" id="PTHR11908">
    <property type="entry name" value="XANTHINE DEHYDROGENASE"/>
    <property type="match status" value="1"/>
</dbReference>
<organism evidence="5 6">
    <name type="scientific">Streptomyces himalayensis subsp. himalayensis</name>
    <dbReference type="NCBI Taxonomy" id="2756131"/>
    <lineage>
        <taxon>Bacteria</taxon>
        <taxon>Bacillati</taxon>
        <taxon>Actinomycetota</taxon>
        <taxon>Actinomycetes</taxon>
        <taxon>Kitasatosporales</taxon>
        <taxon>Streptomycetaceae</taxon>
        <taxon>Streptomyces</taxon>
        <taxon>Streptomyces himalayensis</taxon>
    </lineage>
</organism>
<dbReference type="SMART" id="SM01008">
    <property type="entry name" value="Ald_Xan_dh_C"/>
    <property type="match status" value="1"/>
</dbReference>
<evidence type="ECO:0000313" key="5">
    <source>
        <dbReference type="EMBL" id="MBA2951109.1"/>
    </source>
</evidence>
<sequence length="736" mass="78809">MTAPSPNKIVGEPVDRIDGQLKVTGGAHYPSDVGYPDMAHAVLVQSTIASGTIRAIDTADALAAPGVFAVITHENVPELVHEVMTPFGPSPRFPLKDNRIVHHGQHVAVVVAETLEEARAASRLVRVEYDETAAILDIDDPRAQVTTNPYEMDVERGDVEKALASADIVYDERFHTAPVTNNPLGPFAAVARWDDGRLLIHSSTQWPVMERHVLAGIFSLDESAVQVLVPYLGGGFGAGLRTWPHTVLTALAARILDRPVKLVVPRPQMFTSVGHRPETVQHLRIGATSDGRLVAIDHEGTSTTGAEESNLEPITVVTREAYDCPNLATHDRLVALNIPNPGAMRAPGHAEGSFALESAMDELSHRLGIDPLELRLRNFAEVNPQTRLPWSSNALRECYRVGAERFGWHHRNAEPGSLRDGEWLIGHGMAAVSYSWWATPCRATLSLGRDGGARLRAAATDIGTGTYTIAAQIVAELLGLEVDQVHVEIGDSALPLAPPSGGSGLAVAFGGAIEDAAAHLVRAFLDLVRDDDRSPLRGRDPDEVIATNGRLQLSDDPGVGESYTAILERHGKDELSAEGETDPTPKAEGMTMSPAGAFAAQFAEVRVHEELGLLKVTRLVAAVDAGRVLNEKTARSQVAGGMVMAIGMTQFEETAFDPATGRITNATFGDYLIPVSADIPDLDVVFVGEPDRYNPMGIKGIGEVGITCAPAAIANAVYHATGKRIRSLPITIEELL</sequence>
<dbReference type="EMBL" id="JACEHE010000039">
    <property type="protein sequence ID" value="MBA2951109.1"/>
    <property type="molecule type" value="Genomic_DNA"/>
</dbReference>
<dbReference type="Proteomes" id="UP000545761">
    <property type="component" value="Unassembled WGS sequence"/>
</dbReference>